<keyword evidence="1" id="KW-0489">Methyltransferase</keyword>
<gene>
    <name evidence="1" type="ORF">GCM10023322_79390</name>
</gene>
<dbReference type="RefSeq" id="WP_345638677.1">
    <property type="nucleotide sequence ID" value="NZ_BAABJQ010000045.1"/>
</dbReference>
<dbReference type="Pfam" id="PF04672">
    <property type="entry name" value="Methyltransf_19"/>
    <property type="match status" value="1"/>
</dbReference>
<evidence type="ECO:0000313" key="1">
    <source>
        <dbReference type="EMBL" id="GAA5200779.1"/>
    </source>
</evidence>
<dbReference type="PIRSF" id="PIRSF017393">
    <property type="entry name" value="MTase_SAV2177"/>
    <property type="match status" value="1"/>
</dbReference>
<comment type="caution">
    <text evidence="1">The sequence shown here is derived from an EMBL/GenBank/DDBJ whole genome shotgun (WGS) entry which is preliminary data.</text>
</comment>
<dbReference type="EMBL" id="BAABJQ010000045">
    <property type="protein sequence ID" value="GAA5200779.1"/>
    <property type="molecule type" value="Genomic_DNA"/>
</dbReference>
<dbReference type="InterPro" id="IPR006764">
    <property type="entry name" value="SAM_dep_MeTrfase_SAV2177_type"/>
</dbReference>
<dbReference type="InterPro" id="IPR029063">
    <property type="entry name" value="SAM-dependent_MTases_sf"/>
</dbReference>
<dbReference type="Proteomes" id="UP001501570">
    <property type="component" value="Unassembled WGS sequence"/>
</dbReference>
<protein>
    <submittedName>
        <fullName evidence="1">SAM-dependent methyltransferase</fullName>
    </submittedName>
</protein>
<accession>A0ABP9ST34</accession>
<organism evidence="1 2">
    <name type="scientific">Rugosimonospora acidiphila</name>
    <dbReference type="NCBI Taxonomy" id="556531"/>
    <lineage>
        <taxon>Bacteria</taxon>
        <taxon>Bacillati</taxon>
        <taxon>Actinomycetota</taxon>
        <taxon>Actinomycetes</taxon>
        <taxon>Micromonosporales</taxon>
        <taxon>Micromonosporaceae</taxon>
        <taxon>Rugosimonospora</taxon>
    </lineage>
</organism>
<sequence length="270" mass="29575">MHITDHGPTRKPATSARIYDSYLGGVHNFPADRHTADTISTYLPRAANAARANRAFVRHAVRDILGAGVRQFLDIGAGIPTPDHNVHDLARTTAPDTRVVYVDSDSSTVAELLERLSDPEHADAIRSDLRTPQTILTHRTVRRMIDFTEPVGLLLAAVLHYLPDTDQAHHAVAYLTEALPVGSYVVISHPAAETYPPQSPQYTAAMRTYQQYTGHHPTPRDHDTVQKFFAGLQLLDPGLVDAHHWHTPPAPQPAEPTAESGVWVGVGAKT</sequence>
<dbReference type="GO" id="GO:0008168">
    <property type="term" value="F:methyltransferase activity"/>
    <property type="evidence" value="ECO:0007669"/>
    <property type="project" value="UniProtKB-KW"/>
</dbReference>
<keyword evidence="1" id="KW-0808">Transferase</keyword>
<dbReference type="SUPFAM" id="SSF53335">
    <property type="entry name" value="S-adenosyl-L-methionine-dependent methyltransferases"/>
    <property type="match status" value="1"/>
</dbReference>
<evidence type="ECO:0000313" key="2">
    <source>
        <dbReference type="Proteomes" id="UP001501570"/>
    </source>
</evidence>
<proteinExistence type="predicted"/>
<dbReference type="Gene3D" id="3.40.50.150">
    <property type="entry name" value="Vaccinia Virus protein VP39"/>
    <property type="match status" value="1"/>
</dbReference>
<dbReference type="GO" id="GO:0032259">
    <property type="term" value="P:methylation"/>
    <property type="evidence" value="ECO:0007669"/>
    <property type="project" value="UniProtKB-KW"/>
</dbReference>
<keyword evidence="2" id="KW-1185">Reference proteome</keyword>
<reference evidence="2" key="1">
    <citation type="journal article" date="2019" name="Int. J. Syst. Evol. Microbiol.">
        <title>The Global Catalogue of Microorganisms (GCM) 10K type strain sequencing project: providing services to taxonomists for standard genome sequencing and annotation.</title>
        <authorList>
            <consortium name="The Broad Institute Genomics Platform"/>
            <consortium name="The Broad Institute Genome Sequencing Center for Infectious Disease"/>
            <person name="Wu L."/>
            <person name="Ma J."/>
        </authorList>
    </citation>
    <scope>NUCLEOTIDE SEQUENCE [LARGE SCALE GENOMIC DNA]</scope>
    <source>
        <strain evidence="2">JCM 18304</strain>
    </source>
</reference>
<name>A0ABP9ST34_9ACTN</name>